<proteinExistence type="predicted"/>
<sequence>IYYRLLVIKGRGLPLWIPGPNQKLDIGYQRDGMTIGDVGIITASGSFDFLFNICVPHDHPFNPPELPENFTPLALLPHDVDQHCEFQEASFLSSSSVKSRSEALNGFTFESSATEGAILTMPVGANSEDVASIAKFRKYMVANAEHWYRYILDVRGREPQNGDVLLVTGWDKTTAWGMATFSKTTA</sequence>
<accession>A0A067TE14</accession>
<organism evidence="1 2">
    <name type="scientific">Galerina marginata (strain CBS 339.88)</name>
    <dbReference type="NCBI Taxonomy" id="685588"/>
    <lineage>
        <taxon>Eukaryota</taxon>
        <taxon>Fungi</taxon>
        <taxon>Dikarya</taxon>
        <taxon>Basidiomycota</taxon>
        <taxon>Agaricomycotina</taxon>
        <taxon>Agaricomycetes</taxon>
        <taxon>Agaricomycetidae</taxon>
        <taxon>Agaricales</taxon>
        <taxon>Agaricineae</taxon>
        <taxon>Strophariaceae</taxon>
        <taxon>Galerina</taxon>
    </lineage>
</organism>
<reference evidence="2" key="1">
    <citation type="journal article" date="2014" name="Proc. Natl. Acad. Sci. U.S.A.">
        <title>Extensive sampling of basidiomycete genomes demonstrates inadequacy of the white-rot/brown-rot paradigm for wood decay fungi.</title>
        <authorList>
            <person name="Riley R."/>
            <person name="Salamov A.A."/>
            <person name="Brown D.W."/>
            <person name="Nagy L.G."/>
            <person name="Floudas D."/>
            <person name="Held B.W."/>
            <person name="Levasseur A."/>
            <person name="Lombard V."/>
            <person name="Morin E."/>
            <person name="Otillar R."/>
            <person name="Lindquist E.A."/>
            <person name="Sun H."/>
            <person name="LaButti K.M."/>
            <person name="Schmutz J."/>
            <person name="Jabbour D."/>
            <person name="Luo H."/>
            <person name="Baker S.E."/>
            <person name="Pisabarro A.G."/>
            <person name="Walton J.D."/>
            <person name="Blanchette R.A."/>
            <person name="Henrissat B."/>
            <person name="Martin F."/>
            <person name="Cullen D."/>
            <person name="Hibbett D.S."/>
            <person name="Grigoriev I.V."/>
        </authorList>
    </citation>
    <scope>NUCLEOTIDE SEQUENCE [LARGE SCALE GENOMIC DNA]</scope>
    <source>
        <strain evidence="2">CBS 339.88</strain>
    </source>
</reference>
<dbReference type="STRING" id="685588.A0A067TE14"/>
<feature type="non-terminal residue" evidence="1">
    <location>
        <position position="1"/>
    </location>
</feature>
<gene>
    <name evidence="1" type="ORF">GALMADRAFT_17050</name>
</gene>
<dbReference type="AlphaFoldDB" id="A0A067TE14"/>
<dbReference type="Proteomes" id="UP000027222">
    <property type="component" value="Unassembled WGS sequence"/>
</dbReference>
<dbReference type="EMBL" id="KL142375">
    <property type="protein sequence ID" value="KDR78144.1"/>
    <property type="molecule type" value="Genomic_DNA"/>
</dbReference>
<dbReference type="HOGENOM" id="CLU_021108_5_1_1"/>
<evidence type="ECO:0000313" key="2">
    <source>
        <dbReference type="Proteomes" id="UP000027222"/>
    </source>
</evidence>
<keyword evidence="2" id="KW-1185">Reference proteome</keyword>
<name>A0A067TE14_GALM3</name>
<dbReference type="OrthoDB" id="3222453at2759"/>
<evidence type="ECO:0000313" key="1">
    <source>
        <dbReference type="EMBL" id="KDR78144.1"/>
    </source>
</evidence>
<feature type="non-terminal residue" evidence="1">
    <location>
        <position position="186"/>
    </location>
</feature>
<protein>
    <submittedName>
        <fullName evidence="1">Uncharacterized protein</fullName>
    </submittedName>
</protein>